<evidence type="ECO:0000256" key="1">
    <source>
        <dbReference type="ARBA" id="ARBA00023015"/>
    </source>
</evidence>
<dbReference type="PROSITE" id="PS50987">
    <property type="entry name" value="HTH_ARSR_2"/>
    <property type="match status" value="1"/>
</dbReference>
<protein>
    <submittedName>
        <fullName evidence="5">DNA-binding transcriptional repressor ArsR</fullName>
    </submittedName>
</protein>
<evidence type="ECO:0000256" key="3">
    <source>
        <dbReference type="ARBA" id="ARBA00023163"/>
    </source>
</evidence>
<dbReference type="InterPro" id="IPR011991">
    <property type="entry name" value="ArsR-like_HTH"/>
</dbReference>
<evidence type="ECO:0000313" key="5">
    <source>
        <dbReference type="EMBL" id="KJL33045.1"/>
    </source>
</evidence>
<keyword evidence="1" id="KW-0805">Transcription regulation</keyword>
<evidence type="ECO:0000313" key="6">
    <source>
        <dbReference type="Proteomes" id="UP000033740"/>
    </source>
</evidence>
<name>A0A0F0LL85_9MICO</name>
<dbReference type="InterPro" id="IPR036388">
    <property type="entry name" value="WH-like_DNA-bd_sf"/>
</dbReference>
<dbReference type="STRING" id="582680.RS86_02221"/>
<keyword evidence="2 5" id="KW-0238">DNA-binding</keyword>
<dbReference type="Gene3D" id="1.10.10.10">
    <property type="entry name" value="Winged helix-like DNA-binding domain superfamily/Winged helix DNA-binding domain"/>
    <property type="match status" value="1"/>
</dbReference>
<dbReference type="InterPro" id="IPR001845">
    <property type="entry name" value="HTH_ArsR_DNA-bd_dom"/>
</dbReference>
<comment type="caution">
    <text evidence="5">The sequence shown here is derived from an EMBL/GenBank/DDBJ whole genome shotgun (WGS) entry which is preliminary data.</text>
</comment>
<dbReference type="InterPro" id="IPR036390">
    <property type="entry name" value="WH_DNA-bd_sf"/>
</dbReference>
<dbReference type="PATRIC" id="fig|582680.6.peg.2287"/>
<dbReference type="PANTHER" id="PTHR33154">
    <property type="entry name" value="TRANSCRIPTIONAL REGULATOR, ARSR FAMILY"/>
    <property type="match status" value="1"/>
</dbReference>
<dbReference type="SUPFAM" id="SSF46785">
    <property type="entry name" value="Winged helix' DNA-binding domain"/>
    <property type="match status" value="1"/>
</dbReference>
<dbReference type="Pfam" id="PF01022">
    <property type="entry name" value="HTH_5"/>
    <property type="match status" value="1"/>
</dbReference>
<dbReference type="Proteomes" id="UP000033740">
    <property type="component" value="Unassembled WGS sequence"/>
</dbReference>
<dbReference type="InterPro" id="IPR051081">
    <property type="entry name" value="HTH_MetalResp_TranReg"/>
</dbReference>
<dbReference type="CDD" id="cd00090">
    <property type="entry name" value="HTH_ARSR"/>
    <property type="match status" value="1"/>
</dbReference>
<dbReference type="GO" id="GO:0003677">
    <property type="term" value="F:DNA binding"/>
    <property type="evidence" value="ECO:0007669"/>
    <property type="project" value="UniProtKB-KW"/>
</dbReference>
<dbReference type="EMBL" id="JYIX01000035">
    <property type="protein sequence ID" value="KJL33045.1"/>
    <property type="molecule type" value="Genomic_DNA"/>
</dbReference>
<gene>
    <name evidence="5" type="ORF">RS86_02221</name>
</gene>
<organism evidence="5 6">
    <name type="scientific">Microbacterium azadirachtae</name>
    <dbReference type="NCBI Taxonomy" id="582680"/>
    <lineage>
        <taxon>Bacteria</taxon>
        <taxon>Bacillati</taxon>
        <taxon>Actinomycetota</taxon>
        <taxon>Actinomycetes</taxon>
        <taxon>Micrococcales</taxon>
        <taxon>Microbacteriaceae</taxon>
        <taxon>Microbacterium</taxon>
    </lineage>
</organism>
<dbReference type="SMART" id="SM00418">
    <property type="entry name" value="HTH_ARSR"/>
    <property type="match status" value="1"/>
</dbReference>
<evidence type="ECO:0000259" key="4">
    <source>
        <dbReference type="PROSITE" id="PS50987"/>
    </source>
</evidence>
<sequence length="98" mass="11304">MYRAVANETRREILALLKDPERSFGRERYADQGLDVDAGVCVQDIQKAIGLSQSVTSTYLKNLQDAGLLRSFRAGRWTYYRRDEDAIREFAERVSRSL</sequence>
<dbReference type="GO" id="GO:0003700">
    <property type="term" value="F:DNA-binding transcription factor activity"/>
    <property type="evidence" value="ECO:0007669"/>
    <property type="project" value="InterPro"/>
</dbReference>
<evidence type="ECO:0000256" key="2">
    <source>
        <dbReference type="ARBA" id="ARBA00023125"/>
    </source>
</evidence>
<proteinExistence type="predicted"/>
<keyword evidence="6" id="KW-1185">Reference proteome</keyword>
<dbReference type="PANTHER" id="PTHR33154:SF33">
    <property type="entry name" value="TRANSCRIPTIONAL REPRESSOR SDPR"/>
    <property type="match status" value="1"/>
</dbReference>
<accession>A0A0F0LL85</accession>
<keyword evidence="3" id="KW-0804">Transcription</keyword>
<reference evidence="5 6" key="1">
    <citation type="submission" date="2015-02" db="EMBL/GenBank/DDBJ databases">
        <title>Draft genome sequences of ten Microbacterium spp. with emphasis on heavy metal contaminated environments.</title>
        <authorList>
            <person name="Corretto E."/>
        </authorList>
    </citation>
    <scope>NUCLEOTIDE SEQUENCE [LARGE SCALE GENOMIC DNA]</scope>
    <source>
        <strain evidence="5 6">ARN176</strain>
    </source>
</reference>
<dbReference type="AlphaFoldDB" id="A0A0F0LL85"/>
<feature type="domain" description="HTH arsR-type" evidence="4">
    <location>
        <begin position="1"/>
        <end position="98"/>
    </location>
</feature>